<organism evidence="1 2">
    <name type="scientific">Heracleum sosnowskyi</name>
    <dbReference type="NCBI Taxonomy" id="360622"/>
    <lineage>
        <taxon>Eukaryota</taxon>
        <taxon>Viridiplantae</taxon>
        <taxon>Streptophyta</taxon>
        <taxon>Embryophyta</taxon>
        <taxon>Tracheophyta</taxon>
        <taxon>Spermatophyta</taxon>
        <taxon>Magnoliopsida</taxon>
        <taxon>eudicotyledons</taxon>
        <taxon>Gunneridae</taxon>
        <taxon>Pentapetalae</taxon>
        <taxon>asterids</taxon>
        <taxon>campanulids</taxon>
        <taxon>Apiales</taxon>
        <taxon>Apiaceae</taxon>
        <taxon>Apioideae</taxon>
        <taxon>apioid superclade</taxon>
        <taxon>Tordylieae</taxon>
        <taxon>Tordyliinae</taxon>
        <taxon>Heracleum</taxon>
    </lineage>
</organism>
<evidence type="ECO:0008006" key="3">
    <source>
        <dbReference type="Google" id="ProtNLM"/>
    </source>
</evidence>
<keyword evidence="2" id="KW-1185">Reference proteome</keyword>
<protein>
    <recommendedName>
        <fullName evidence="3">DUF4283 domain-containing protein</fullName>
    </recommendedName>
</protein>
<evidence type="ECO:0000313" key="2">
    <source>
        <dbReference type="Proteomes" id="UP001237642"/>
    </source>
</evidence>
<gene>
    <name evidence="1" type="ORF">POM88_040421</name>
</gene>
<sequence length="154" mass="18274">MFMPMKVWVECKGLPMKIWLEENLKAYTMFMGEWLSWTYQRDDSNEFFNPLVCLSTERIDTREEKFKVMVKGKQLSISFSEVTNKNWLKGKILPMQDGKVRMEVKTRVEPEVDCEESENLYVNSTEAENRLEFRTIHNKGLVFSFPYSFKSSDP</sequence>
<name>A0AAD8M7E6_9APIA</name>
<proteinExistence type="predicted"/>
<dbReference type="AlphaFoldDB" id="A0AAD8M7E6"/>
<accession>A0AAD8M7E6</accession>
<evidence type="ECO:0000313" key="1">
    <source>
        <dbReference type="EMBL" id="KAK1364860.1"/>
    </source>
</evidence>
<dbReference type="EMBL" id="JAUIZM010000009">
    <property type="protein sequence ID" value="KAK1364860.1"/>
    <property type="molecule type" value="Genomic_DNA"/>
</dbReference>
<reference evidence="1" key="1">
    <citation type="submission" date="2023-02" db="EMBL/GenBank/DDBJ databases">
        <title>Genome of toxic invasive species Heracleum sosnowskyi carries increased number of genes despite the absence of recent whole-genome duplications.</title>
        <authorList>
            <person name="Schelkunov M."/>
            <person name="Shtratnikova V."/>
            <person name="Makarenko M."/>
            <person name="Klepikova A."/>
            <person name="Omelchenko D."/>
            <person name="Novikova G."/>
            <person name="Obukhova E."/>
            <person name="Bogdanov V."/>
            <person name="Penin A."/>
            <person name="Logacheva M."/>
        </authorList>
    </citation>
    <scope>NUCLEOTIDE SEQUENCE</scope>
    <source>
        <strain evidence="1">Hsosn_3</strain>
        <tissue evidence="1">Leaf</tissue>
    </source>
</reference>
<reference evidence="1" key="2">
    <citation type="submission" date="2023-05" db="EMBL/GenBank/DDBJ databases">
        <authorList>
            <person name="Schelkunov M.I."/>
        </authorList>
    </citation>
    <scope>NUCLEOTIDE SEQUENCE</scope>
    <source>
        <strain evidence="1">Hsosn_3</strain>
        <tissue evidence="1">Leaf</tissue>
    </source>
</reference>
<dbReference type="Proteomes" id="UP001237642">
    <property type="component" value="Unassembled WGS sequence"/>
</dbReference>
<comment type="caution">
    <text evidence="1">The sequence shown here is derived from an EMBL/GenBank/DDBJ whole genome shotgun (WGS) entry which is preliminary data.</text>
</comment>